<dbReference type="InterPro" id="IPR036907">
    <property type="entry name" value="5'-Nucleotdase_C_sf"/>
</dbReference>
<organism evidence="14 15">
    <name type="scientific">Leeia aquatica</name>
    <dbReference type="NCBI Taxonomy" id="2725557"/>
    <lineage>
        <taxon>Bacteria</taxon>
        <taxon>Pseudomonadati</taxon>
        <taxon>Pseudomonadota</taxon>
        <taxon>Betaproteobacteria</taxon>
        <taxon>Neisseriales</taxon>
        <taxon>Leeiaceae</taxon>
        <taxon>Leeia</taxon>
    </lineage>
</organism>
<gene>
    <name evidence="14" type="ORF">HF682_05095</name>
</gene>
<dbReference type="GO" id="GO:0030288">
    <property type="term" value="C:outer membrane-bounded periplasmic space"/>
    <property type="evidence" value="ECO:0007669"/>
    <property type="project" value="TreeGrafter"/>
</dbReference>
<dbReference type="Proteomes" id="UP000587991">
    <property type="component" value="Unassembled WGS sequence"/>
</dbReference>
<dbReference type="AlphaFoldDB" id="A0A847SB22"/>
<dbReference type="Pfam" id="PF00149">
    <property type="entry name" value="Metallophos"/>
    <property type="match status" value="1"/>
</dbReference>
<evidence type="ECO:0000313" key="14">
    <source>
        <dbReference type="EMBL" id="NLR74529.1"/>
    </source>
</evidence>
<dbReference type="Pfam" id="PF02872">
    <property type="entry name" value="5_nucleotid_C"/>
    <property type="match status" value="1"/>
</dbReference>
<evidence type="ECO:0000256" key="10">
    <source>
        <dbReference type="ARBA" id="ARBA00023268"/>
    </source>
</evidence>
<evidence type="ECO:0000256" key="6">
    <source>
        <dbReference type="ARBA" id="ARBA00022723"/>
    </source>
</evidence>
<dbReference type="EMBL" id="JABAIM010000001">
    <property type="protein sequence ID" value="NLR74529.1"/>
    <property type="molecule type" value="Genomic_DNA"/>
</dbReference>
<evidence type="ECO:0000256" key="8">
    <source>
        <dbReference type="ARBA" id="ARBA00022741"/>
    </source>
</evidence>
<dbReference type="NCBIfam" id="NF006938">
    <property type="entry name" value="PRK09420.1"/>
    <property type="match status" value="1"/>
</dbReference>
<keyword evidence="8 11" id="KW-0547">Nucleotide-binding</keyword>
<dbReference type="PANTHER" id="PTHR11575">
    <property type="entry name" value="5'-NUCLEOTIDASE-RELATED"/>
    <property type="match status" value="1"/>
</dbReference>
<sequence>MQKTLLAFAVSVALVGNSHAAEVRLRILETTDIHMNLLNYDYYQDRSTDEYGLAKTISLIKAARSESKNSLLFDNGDLLQGNPLGDLVAKIKPLKAGETHPAYKVMNTLQYDAGNIGNHEFNYGLPFLKQSLATARFPYVNANVYLDDKDGKNERHAFTPYLLLDRKVVDETGQSHTLKVGVIGFVPPQIMSWDKANLEGKVVAKDIIKTAQRYVPEMRAKGAQLIIAIPHSGFEKGELGDLAENAVAGLANVPGVDAILFGHAHAEFPSKAFASHPKVNLEQGTINGIPSVMPGRWGDHLGVIDLKLDNQSGPWKVVDSKASIRPIFDRANKKPLVDADPAVAQLIGHEHADTLSYVRGKVSESSAPIYSYFAQVADDSSVQVVSNAQIAFVRTAVQGTAYEKYPILSAAAPFKAGGRQGWSYYTDIPAGNIAIKNVADLYIYPNTLKAVLLNGAEVREWLEMSAGQFNQIDPKGAAEQSLINDNFRSYNFDTIDGVNYDIDVTQPARYALDGKLQNVEAHRIHNLSFNGKPIDEQARFLVVTNNYRAFGGGNFPGVNGSKVVVDSPDENREAVVQYLTSIPKLNLSADKNWRILPVAGVKLRFLSATAASKYLSNHPGIRQVKDNGDGSALYELVN</sequence>
<dbReference type="InterPro" id="IPR006179">
    <property type="entry name" value="5_nucleotidase/apyrase"/>
</dbReference>
<comment type="similarity">
    <text evidence="5 11">Belongs to the 5'-nucleotidase family.</text>
</comment>
<comment type="catalytic activity">
    <reaction evidence="1">
        <text>a ribonucleoside 3'-phosphate + H2O = a ribonucleoside + phosphate</text>
        <dbReference type="Rhea" id="RHEA:10144"/>
        <dbReference type="ChEBI" id="CHEBI:13197"/>
        <dbReference type="ChEBI" id="CHEBI:15377"/>
        <dbReference type="ChEBI" id="CHEBI:18254"/>
        <dbReference type="ChEBI" id="CHEBI:43474"/>
        <dbReference type="EC" id="3.1.3.6"/>
    </reaction>
</comment>
<reference evidence="14 15" key="1">
    <citation type="submission" date="2020-04" db="EMBL/GenBank/DDBJ databases">
        <title>Draft genome of Leeia sp. IMCC25680.</title>
        <authorList>
            <person name="Song J."/>
            <person name="Cho J.-C."/>
        </authorList>
    </citation>
    <scope>NUCLEOTIDE SEQUENCE [LARGE SCALE GENOMIC DNA]</scope>
    <source>
        <strain evidence="14 15">IMCC25680</strain>
    </source>
</reference>
<keyword evidence="10" id="KW-0511">Multifunctional enzyme</keyword>
<dbReference type="InterPro" id="IPR041827">
    <property type="entry name" value="CpdB_N"/>
</dbReference>
<dbReference type="InterPro" id="IPR004843">
    <property type="entry name" value="Calcineurin-like_PHP"/>
</dbReference>
<evidence type="ECO:0000259" key="12">
    <source>
        <dbReference type="Pfam" id="PF00149"/>
    </source>
</evidence>
<proteinExistence type="inferred from homology"/>
<evidence type="ECO:0000256" key="11">
    <source>
        <dbReference type="RuleBase" id="RU362119"/>
    </source>
</evidence>
<evidence type="ECO:0000256" key="5">
    <source>
        <dbReference type="ARBA" id="ARBA00006654"/>
    </source>
</evidence>
<evidence type="ECO:0000313" key="15">
    <source>
        <dbReference type="Proteomes" id="UP000587991"/>
    </source>
</evidence>
<feature type="domain" description="Calcineurin-like phosphoesterase" evidence="12">
    <location>
        <begin position="25"/>
        <end position="266"/>
    </location>
</feature>
<dbReference type="RefSeq" id="WP_168876141.1">
    <property type="nucleotide sequence ID" value="NZ_JABAIM010000001.1"/>
</dbReference>
<evidence type="ECO:0000256" key="7">
    <source>
        <dbReference type="ARBA" id="ARBA00022729"/>
    </source>
</evidence>
<dbReference type="InterPro" id="IPR008334">
    <property type="entry name" value="5'-Nucleotdase_C"/>
</dbReference>
<dbReference type="InterPro" id="IPR006146">
    <property type="entry name" value="5'-Nucleotdase_CS"/>
</dbReference>
<dbReference type="GO" id="GO:0000166">
    <property type="term" value="F:nucleotide binding"/>
    <property type="evidence" value="ECO:0007669"/>
    <property type="project" value="UniProtKB-KW"/>
</dbReference>
<dbReference type="PROSITE" id="PS00786">
    <property type="entry name" value="5_NUCLEOTIDASE_2"/>
    <property type="match status" value="1"/>
</dbReference>
<dbReference type="GO" id="GO:0046872">
    <property type="term" value="F:metal ion binding"/>
    <property type="evidence" value="ECO:0007669"/>
    <property type="project" value="UniProtKB-KW"/>
</dbReference>
<name>A0A847SB22_9NEIS</name>
<evidence type="ECO:0000256" key="9">
    <source>
        <dbReference type="ARBA" id="ARBA00022801"/>
    </source>
</evidence>
<evidence type="ECO:0000256" key="3">
    <source>
        <dbReference type="ARBA" id="ARBA00001968"/>
    </source>
</evidence>
<dbReference type="Gene3D" id="3.90.780.10">
    <property type="entry name" value="5'-Nucleotidase, C-terminal domain"/>
    <property type="match status" value="1"/>
</dbReference>
<feature type="domain" description="5'-Nucleotidase C-terminal" evidence="13">
    <location>
        <begin position="425"/>
        <end position="557"/>
    </location>
</feature>
<dbReference type="CDD" id="cd07410">
    <property type="entry name" value="MPP_CpdB_N"/>
    <property type="match status" value="1"/>
</dbReference>
<dbReference type="PANTHER" id="PTHR11575:SF6">
    <property type="entry name" value="2',3'-CYCLIC-NUCLEOTIDE 2'-PHOSPHODIESTERASE_3'-NUCLEOTIDASE"/>
    <property type="match status" value="1"/>
</dbReference>
<keyword evidence="7 11" id="KW-0732">Signal</keyword>
<comment type="cofactor">
    <cofactor evidence="3">
        <name>a divalent metal cation</name>
        <dbReference type="ChEBI" id="CHEBI:60240"/>
    </cofactor>
</comment>
<dbReference type="SUPFAM" id="SSF55816">
    <property type="entry name" value="5'-nucleotidase (syn. UDP-sugar hydrolase), C-terminal domain"/>
    <property type="match status" value="1"/>
</dbReference>
<dbReference type="InterPro" id="IPR029052">
    <property type="entry name" value="Metallo-depent_PP-like"/>
</dbReference>
<accession>A0A847SB22</accession>
<keyword evidence="15" id="KW-1185">Reference proteome</keyword>
<dbReference type="PRINTS" id="PR01607">
    <property type="entry name" value="APYRASEFAMLY"/>
</dbReference>
<dbReference type="GO" id="GO:0008254">
    <property type="term" value="F:3'-nucleotidase activity"/>
    <property type="evidence" value="ECO:0007669"/>
    <property type="project" value="UniProtKB-EC"/>
</dbReference>
<protein>
    <submittedName>
        <fullName evidence="14">Bifunctional 2',3'-cyclic-nucleotide 2'-phosphodiesterase/3'-nucleotidase</fullName>
    </submittedName>
</protein>
<dbReference type="SUPFAM" id="SSF56300">
    <property type="entry name" value="Metallo-dependent phosphatases"/>
    <property type="match status" value="1"/>
</dbReference>
<dbReference type="Gene3D" id="3.60.21.10">
    <property type="match status" value="1"/>
</dbReference>
<feature type="chain" id="PRO_5033112111" evidence="11">
    <location>
        <begin position="21"/>
        <end position="638"/>
    </location>
</feature>
<keyword evidence="9 11" id="KW-0378">Hydrolase</keyword>
<evidence type="ECO:0000256" key="4">
    <source>
        <dbReference type="ARBA" id="ARBA00004196"/>
    </source>
</evidence>
<dbReference type="GO" id="GO:0009166">
    <property type="term" value="P:nucleotide catabolic process"/>
    <property type="evidence" value="ECO:0007669"/>
    <property type="project" value="InterPro"/>
</dbReference>
<evidence type="ECO:0000256" key="2">
    <source>
        <dbReference type="ARBA" id="ARBA00001730"/>
    </source>
</evidence>
<dbReference type="GO" id="GO:0008663">
    <property type="term" value="F:2',3'-cyclic-nucleotide 2'-phosphodiesterase activity"/>
    <property type="evidence" value="ECO:0007669"/>
    <property type="project" value="UniProtKB-EC"/>
</dbReference>
<keyword evidence="6" id="KW-0479">Metal-binding</keyword>
<comment type="catalytic activity">
    <reaction evidence="2">
        <text>a nucleoside 2',3'-cyclic phosphate + H2O = a nucleoside 3'-phosphate + H(+)</text>
        <dbReference type="Rhea" id="RHEA:19621"/>
        <dbReference type="ChEBI" id="CHEBI:15377"/>
        <dbReference type="ChEBI" id="CHEBI:15378"/>
        <dbReference type="ChEBI" id="CHEBI:66949"/>
        <dbReference type="ChEBI" id="CHEBI:66954"/>
        <dbReference type="EC" id="3.1.4.16"/>
    </reaction>
</comment>
<comment type="caution">
    <text evidence="14">The sequence shown here is derived from an EMBL/GenBank/DDBJ whole genome shotgun (WGS) entry which is preliminary data.</text>
</comment>
<evidence type="ECO:0000259" key="13">
    <source>
        <dbReference type="Pfam" id="PF02872"/>
    </source>
</evidence>
<comment type="subcellular location">
    <subcellularLocation>
        <location evidence="4">Cell envelope</location>
    </subcellularLocation>
</comment>
<evidence type="ECO:0000256" key="1">
    <source>
        <dbReference type="ARBA" id="ARBA00000527"/>
    </source>
</evidence>
<feature type="signal peptide" evidence="11">
    <location>
        <begin position="1"/>
        <end position="20"/>
    </location>
</feature>